<dbReference type="OrthoDB" id="648861at2759"/>
<feature type="transmembrane region" description="Helical" evidence="7">
    <location>
        <begin position="29"/>
        <end position="52"/>
    </location>
</feature>
<dbReference type="AlphaFoldDB" id="A0A9P4NRB5"/>
<dbReference type="Pfam" id="PF06963">
    <property type="entry name" value="FPN1"/>
    <property type="match status" value="1"/>
</dbReference>
<keyword evidence="4 7" id="KW-0812">Transmembrane</keyword>
<comment type="similarity">
    <text evidence="2 7">Belongs to the ferroportin (FP) (TC 2.A.100) family. SLC40A subfamily.</text>
</comment>
<feature type="transmembrane region" description="Helical" evidence="7">
    <location>
        <begin position="352"/>
        <end position="370"/>
    </location>
</feature>
<dbReference type="GO" id="GO:0005381">
    <property type="term" value="F:iron ion transmembrane transporter activity"/>
    <property type="evidence" value="ECO:0007669"/>
    <property type="project" value="UniProtKB-UniRule"/>
</dbReference>
<comment type="subcellular location">
    <subcellularLocation>
        <location evidence="1 7">Membrane</location>
        <topology evidence="1 7">Multi-pass membrane protein</topology>
    </subcellularLocation>
</comment>
<keyword evidence="9" id="KW-1185">Reference proteome</keyword>
<dbReference type="GO" id="GO:0016020">
    <property type="term" value="C:membrane"/>
    <property type="evidence" value="ECO:0007669"/>
    <property type="project" value="UniProtKB-SubCell"/>
</dbReference>
<dbReference type="InterPro" id="IPR036259">
    <property type="entry name" value="MFS_trans_sf"/>
</dbReference>
<feature type="transmembrane region" description="Helical" evidence="7">
    <location>
        <begin position="327"/>
        <end position="345"/>
    </location>
</feature>
<feature type="transmembrane region" description="Helical" evidence="7">
    <location>
        <begin position="420"/>
        <end position="440"/>
    </location>
</feature>
<sequence>MESPPHTSVLNRIYLSHLLSTWNSRMFEFGAVLFLAGVFPGSLLYASIYALVRALAATVLSNYVGAKMDRTNRLVAIRHSIVWQRLPVALTCATFLGLLRFKDSDITFWICFPVAVSLACLEKSASIANTVAIERDWAVVVAESNVTSLNELNAVLRRMDLICKLVAPVFISLIDSYSTVIAVGVVMAVSTASAPMEYLAIARAYKALPDLALKHTLSATSDIETRNASSPELDRLQTWRLRLQESLEPWSSYLASPVFLASFSLSILYLTVLSTGVQYQTYMLSAGYSGVTVSLLRVIAVILELAATCFAPFLMTKIGPVRSGLWSINWQVIWLAAAVGAYTYFITAPEIAGAALTAGIVISRLGLFGFDLSVQYIVQEGTPEEVRGQFSSSEMALQNLFELLSFSSTVVFPRPQQFRYPVFISFGAVVTTAACFAGFVRQKRGHLFHASKCMKSRDKYHPVTQIELEGDVVEP</sequence>
<name>A0A9P4NRB5_9PEZI</name>
<dbReference type="CDD" id="cd17480">
    <property type="entry name" value="MFS_SLC40A1_like"/>
    <property type="match status" value="1"/>
</dbReference>
<feature type="transmembrane region" description="Helical" evidence="7">
    <location>
        <begin position="250"/>
        <end position="273"/>
    </location>
</feature>
<comment type="caution">
    <text evidence="7">Lacks conserved residue(s) required for the propagation of feature annotation.</text>
</comment>
<evidence type="ECO:0000256" key="3">
    <source>
        <dbReference type="ARBA" id="ARBA00022448"/>
    </source>
</evidence>
<keyword evidence="3 7" id="KW-0813">Transport</keyword>
<comment type="function">
    <text evidence="7">May be involved in iron transport and iron homeostasis.</text>
</comment>
<proteinExistence type="inferred from homology"/>
<gene>
    <name evidence="8" type="ORF">EJ08DRAFT_679530</name>
</gene>
<dbReference type="EMBL" id="MU007042">
    <property type="protein sequence ID" value="KAF2430033.1"/>
    <property type="molecule type" value="Genomic_DNA"/>
</dbReference>
<keyword evidence="7" id="KW-0406">Ion transport</keyword>
<evidence type="ECO:0000256" key="2">
    <source>
        <dbReference type="ARBA" id="ARBA00006279"/>
    </source>
</evidence>
<evidence type="ECO:0000256" key="4">
    <source>
        <dbReference type="ARBA" id="ARBA00022692"/>
    </source>
</evidence>
<protein>
    <recommendedName>
        <fullName evidence="7">Solute carrier family 40 member</fullName>
    </recommendedName>
</protein>
<accession>A0A9P4NRB5</accession>
<reference evidence="8" key="1">
    <citation type="journal article" date="2020" name="Stud. Mycol.">
        <title>101 Dothideomycetes genomes: a test case for predicting lifestyles and emergence of pathogens.</title>
        <authorList>
            <person name="Haridas S."/>
            <person name="Albert R."/>
            <person name="Binder M."/>
            <person name="Bloem J."/>
            <person name="Labutti K."/>
            <person name="Salamov A."/>
            <person name="Andreopoulos B."/>
            <person name="Baker S."/>
            <person name="Barry K."/>
            <person name="Bills G."/>
            <person name="Bluhm B."/>
            <person name="Cannon C."/>
            <person name="Castanera R."/>
            <person name="Culley D."/>
            <person name="Daum C."/>
            <person name="Ezra D."/>
            <person name="Gonzalez J."/>
            <person name="Henrissat B."/>
            <person name="Kuo A."/>
            <person name="Liang C."/>
            <person name="Lipzen A."/>
            <person name="Lutzoni F."/>
            <person name="Magnuson J."/>
            <person name="Mondo S."/>
            <person name="Nolan M."/>
            <person name="Ohm R."/>
            <person name="Pangilinan J."/>
            <person name="Park H.-J."/>
            <person name="Ramirez L."/>
            <person name="Alfaro M."/>
            <person name="Sun H."/>
            <person name="Tritt A."/>
            <person name="Yoshinaga Y."/>
            <person name="Zwiers L.-H."/>
            <person name="Turgeon B."/>
            <person name="Goodwin S."/>
            <person name="Spatafora J."/>
            <person name="Crous P."/>
            <person name="Grigoriev I."/>
        </authorList>
    </citation>
    <scope>NUCLEOTIDE SEQUENCE</scope>
    <source>
        <strain evidence="8">CBS 130266</strain>
    </source>
</reference>
<evidence type="ECO:0000313" key="8">
    <source>
        <dbReference type="EMBL" id="KAF2430033.1"/>
    </source>
</evidence>
<keyword evidence="5 7" id="KW-1133">Transmembrane helix</keyword>
<dbReference type="SUPFAM" id="SSF103473">
    <property type="entry name" value="MFS general substrate transporter"/>
    <property type="match status" value="1"/>
</dbReference>
<dbReference type="Proteomes" id="UP000800235">
    <property type="component" value="Unassembled WGS sequence"/>
</dbReference>
<evidence type="ECO:0000256" key="7">
    <source>
        <dbReference type="RuleBase" id="RU365065"/>
    </source>
</evidence>
<evidence type="ECO:0000256" key="6">
    <source>
        <dbReference type="ARBA" id="ARBA00023136"/>
    </source>
</evidence>
<feature type="transmembrane region" description="Helical" evidence="7">
    <location>
        <begin position="294"/>
        <end position="315"/>
    </location>
</feature>
<comment type="caution">
    <text evidence="8">The sequence shown here is derived from an EMBL/GenBank/DDBJ whole genome shotgun (WGS) entry which is preliminary data.</text>
</comment>
<feature type="transmembrane region" description="Helical" evidence="7">
    <location>
        <begin position="165"/>
        <end position="189"/>
    </location>
</feature>
<dbReference type="PANTHER" id="PTHR11660:SF57">
    <property type="entry name" value="SOLUTE CARRIER FAMILY 40 MEMBER"/>
    <property type="match status" value="1"/>
</dbReference>
<evidence type="ECO:0000256" key="5">
    <source>
        <dbReference type="ARBA" id="ARBA00022989"/>
    </source>
</evidence>
<evidence type="ECO:0000313" key="9">
    <source>
        <dbReference type="Proteomes" id="UP000800235"/>
    </source>
</evidence>
<organism evidence="8 9">
    <name type="scientific">Tothia fuscella</name>
    <dbReference type="NCBI Taxonomy" id="1048955"/>
    <lineage>
        <taxon>Eukaryota</taxon>
        <taxon>Fungi</taxon>
        <taxon>Dikarya</taxon>
        <taxon>Ascomycota</taxon>
        <taxon>Pezizomycotina</taxon>
        <taxon>Dothideomycetes</taxon>
        <taxon>Pleosporomycetidae</taxon>
        <taxon>Venturiales</taxon>
        <taxon>Cylindrosympodiaceae</taxon>
        <taxon>Tothia</taxon>
    </lineage>
</organism>
<dbReference type="InterPro" id="IPR009716">
    <property type="entry name" value="Ferroportin-1"/>
</dbReference>
<dbReference type="Gene3D" id="1.20.1250.20">
    <property type="entry name" value="MFS general substrate transporter like domains"/>
    <property type="match status" value="1"/>
</dbReference>
<dbReference type="PANTHER" id="PTHR11660">
    <property type="entry name" value="SOLUTE CARRIER FAMILY 40 MEMBER"/>
    <property type="match status" value="1"/>
</dbReference>
<evidence type="ECO:0000256" key="1">
    <source>
        <dbReference type="ARBA" id="ARBA00004141"/>
    </source>
</evidence>
<keyword evidence="6 7" id="KW-0472">Membrane</keyword>